<proteinExistence type="predicted"/>
<protein>
    <recommendedName>
        <fullName evidence="1">PD-(D/E)XK endonuclease-like domain-containing protein</fullName>
    </recommendedName>
</protein>
<dbReference type="InterPro" id="IPR011604">
    <property type="entry name" value="PDDEXK-like_dom_sf"/>
</dbReference>
<name>A0ABM8FPW3_9BACT</name>
<dbReference type="EMBL" id="AP027370">
    <property type="protein sequence ID" value="BDY13879.1"/>
    <property type="molecule type" value="Genomic_DNA"/>
</dbReference>
<dbReference type="Pfam" id="PF12705">
    <property type="entry name" value="PDDEXK_1"/>
    <property type="match status" value="1"/>
</dbReference>
<organism evidence="2 3">
    <name type="scientific">Hydrogenimonas cancrithermarum</name>
    <dbReference type="NCBI Taxonomy" id="2993563"/>
    <lineage>
        <taxon>Bacteria</taxon>
        <taxon>Pseudomonadati</taxon>
        <taxon>Campylobacterota</taxon>
        <taxon>Epsilonproteobacteria</taxon>
        <taxon>Campylobacterales</taxon>
        <taxon>Hydrogenimonadaceae</taxon>
        <taxon>Hydrogenimonas</taxon>
    </lineage>
</organism>
<evidence type="ECO:0000313" key="2">
    <source>
        <dbReference type="EMBL" id="BDY13879.1"/>
    </source>
</evidence>
<dbReference type="RefSeq" id="WP_286336821.1">
    <property type="nucleotide sequence ID" value="NZ_AP027370.1"/>
</dbReference>
<dbReference type="InterPro" id="IPR038726">
    <property type="entry name" value="PDDEXK_AddAB-type"/>
</dbReference>
<reference evidence="2 3" key="1">
    <citation type="submission" date="2023-03" db="EMBL/GenBank/DDBJ databases">
        <title>Description of Hydrogenimonas sp. ISO32.</title>
        <authorList>
            <person name="Mino S."/>
            <person name="Fukazawa S."/>
            <person name="Sawabe T."/>
        </authorList>
    </citation>
    <scope>NUCLEOTIDE SEQUENCE [LARGE SCALE GENOMIC DNA]</scope>
    <source>
        <strain evidence="2 3">ISO32</strain>
    </source>
</reference>
<gene>
    <name evidence="2" type="ORF">HCR_21910</name>
</gene>
<evidence type="ECO:0000313" key="3">
    <source>
        <dbReference type="Proteomes" id="UP001321445"/>
    </source>
</evidence>
<feature type="domain" description="PD-(D/E)XK endonuclease-like" evidence="1">
    <location>
        <begin position="464"/>
        <end position="764"/>
    </location>
</feature>
<evidence type="ECO:0000259" key="1">
    <source>
        <dbReference type="Pfam" id="PF12705"/>
    </source>
</evidence>
<keyword evidence="3" id="KW-1185">Reference proteome</keyword>
<accession>A0ABM8FPW3</accession>
<dbReference type="Gene3D" id="3.90.320.10">
    <property type="match status" value="1"/>
</dbReference>
<sequence>MTIPTFITFSRHRAKAAEKSGPLLSVTLGRFIRDFFEKRSLQRAIVPEEAAYILFHLLRQNGSKHFAYIQNPDSDTLRQMAAFFIRCKRNDAGVGAFFYTEEKKKELERLFESYNRFLDEHGLADMGDIEGFFLEHIEEVDTARLMLDDFTLHGIRLFESRRQEMAYEQLAKSSQTFSSPPTLKNARLYGIEAFDRFDEMRMALKTARELIERNGVAPEDIKIVASSVETYFPLFETLLPELGLVGYSRRGTPLKALLPIAGKGEHPLLRQAKRTQKQLMEQARIIAKRLEKTGIATEKKAIFEKLAAAAYVKDAGRNGIELLETNQIFDLHDLGHLIFVGADMEQFPPKKEEGVFYTNEEERRYLFTNSLYATSRAHYALMKEIAENLYVVHAGRRGKMKLSRSMIVDDLLEPFDPKVLSDIEQIGYGRRICLPEAEAFLSDVQNDTPTRYDGAGVGSFEAEHLSASRINRYLGCPRRYFYSYILQLQPPMKEEEAMEATTQGRIMHLCFELYAKAVKRGEIDPDDNGAAEEAMKEFAKQAYESILEEEQIEPNIYYDIFFDGLVRGLGESVDNPGVLKNFLIYTRKMRKELAEFRYSEMEKRFLLDKNLDITDSEEAAFIKGIIDRIDVNDEVLIHDYKSKRVKGIDTKKIEQIEGLKDLQLGLYLYYAKRLYPEKKIKASLISFKTDNGQPWVEFATLANYDIPKPPRMRNQHFVLYDDTYEAALKARIEEVKEGIAAGAFVWDDSNEEQCGWCEFGKICKRRARVVEK</sequence>
<dbReference type="Proteomes" id="UP001321445">
    <property type="component" value="Chromosome"/>
</dbReference>